<comment type="caution">
    <text evidence="1">The sequence shown here is derived from an EMBL/GenBank/DDBJ whole genome shotgun (WGS) entry which is preliminary data.</text>
</comment>
<organism evidence="1 2">
    <name type="scientific">Stentor coeruleus</name>
    <dbReference type="NCBI Taxonomy" id="5963"/>
    <lineage>
        <taxon>Eukaryota</taxon>
        <taxon>Sar</taxon>
        <taxon>Alveolata</taxon>
        <taxon>Ciliophora</taxon>
        <taxon>Postciliodesmatophora</taxon>
        <taxon>Heterotrichea</taxon>
        <taxon>Heterotrichida</taxon>
        <taxon>Stentoridae</taxon>
        <taxon>Stentor</taxon>
    </lineage>
</organism>
<protein>
    <submittedName>
        <fullName evidence="1">Uncharacterized protein</fullName>
    </submittedName>
</protein>
<accession>A0A1R2BZV3</accession>
<gene>
    <name evidence="1" type="ORF">SteCoe_17092</name>
</gene>
<name>A0A1R2BZV3_9CILI</name>
<reference evidence="1 2" key="1">
    <citation type="submission" date="2016-11" db="EMBL/GenBank/DDBJ databases">
        <title>The macronuclear genome of Stentor coeruleus: a giant cell with tiny introns.</title>
        <authorList>
            <person name="Slabodnick M."/>
            <person name="Ruby J.G."/>
            <person name="Reiff S.B."/>
            <person name="Swart E.C."/>
            <person name="Gosai S."/>
            <person name="Prabakaran S."/>
            <person name="Witkowska E."/>
            <person name="Larue G.E."/>
            <person name="Fisher S."/>
            <person name="Freeman R.M."/>
            <person name="Gunawardena J."/>
            <person name="Chu W."/>
            <person name="Stover N.A."/>
            <person name="Gregory B.D."/>
            <person name="Nowacki M."/>
            <person name="Derisi J."/>
            <person name="Roy S.W."/>
            <person name="Marshall W.F."/>
            <person name="Sood P."/>
        </authorList>
    </citation>
    <scope>NUCLEOTIDE SEQUENCE [LARGE SCALE GENOMIC DNA]</scope>
    <source>
        <strain evidence="1">WM001</strain>
    </source>
</reference>
<evidence type="ECO:0000313" key="1">
    <source>
        <dbReference type="EMBL" id="OMJ82250.1"/>
    </source>
</evidence>
<keyword evidence="2" id="KW-1185">Reference proteome</keyword>
<evidence type="ECO:0000313" key="2">
    <source>
        <dbReference type="Proteomes" id="UP000187209"/>
    </source>
</evidence>
<dbReference type="EMBL" id="MPUH01000347">
    <property type="protein sequence ID" value="OMJ82250.1"/>
    <property type="molecule type" value="Genomic_DNA"/>
</dbReference>
<dbReference type="Proteomes" id="UP000187209">
    <property type="component" value="Unassembled WGS sequence"/>
</dbReference>
<proteinExistence type="predicted"/>
<dbReference type="AlphaFoldDB" id="A0A1R2BZV3"/>
<sequence>MANSYLEAFGITSCNLGLETSVVMPFVCDQDKPTKFCESYIQRVYKMTPQDTLSQSDRLICTSSYIVQYKGNRLFINNQSQYSLETSLIDLYLYYDTLYLLLPDRLFTLNIKSIKVESDLVLTQQFTSMKVKNFGSAVYLFNPFTIMKVEDLSKTIVREFQSKLESFDNIIDSDNLICVVDENGLLEVLDFEEEEPICSHECQCPVTEVFSISDSTILYYSNTRFLIAGYNFKEKQLKYTVFFNSKCPKQFHYCEETEQMLILNRNSSKFMILSFDESSFISKYLVLGLKTPARAFEHYIIENTLRNQSIYEGNSKHKIFTFNANNIEVYILEVLSTNTLHYRFGKEPQALCINEDLSQGYTEYSIIEKNESFGKLKNEGIKNPFILGKTDKPIKDFSTKPLIPKCLTVNTKREDFSKRTPAPEAHKIQKISEENKINPVTIEKNYELSPETEKIIQNISDKMSYLTSGDNFANLLMSVTENIQPALRKNIENSTQNTLNQILSGPLKDTTMKYFEPLQNSLFIGLQEMRNLQNELNVLLNTVVGEIKEVNKGQKVMKTEFSIESIEDIVNKNDKLQLKKRFNEFNIVEILNRNKDERFVFGLGYMIVELIREVPGLNSYAQMLK</sequence>